<dbReference type="RefSeq" id="WP_004527480.1">
    <property type="nucleotide sequence ID" value="NZ_CM000832.1"/>
</dbReference>
<evidence type="ECO:0000313" key="2">
    <source>
        <dbReference type="EMBL" id="EET09551.1"/>
    </source>
</evidence>
<dbReference type="AlphaFoldDB" id="A0A0E1WB45"/>
<accession>A0A0E1WB45</accession>
<evidence type="ECO:0000256" key="1">
    <source>
        <dbReference type="SAM" id="MobiDB-lite"/>
    </source>
</evidence>
<dbReference type="EMBL" id="CM000832">
    <property type="protein sequence ID" value="EET09551.1"/>
    <property type="molecule type" value="Genomic_DNA"/>
</dbReference>
<dbReference type="Proteomes" id="UP000001812">
    <property type="component" value="Chromosome I"/>
</dbReference>
<feature type="compositionally biased region" description="Basic and acidic residues" evidence="1">
    <location>
        <begin position="1"/>
        <end position="14"/>
    </location>
</feature>
<feature type="region of interest" description="Disordered" evidence="1">
    <location>
        <begin position="1"/>
        <end position="32"/>
    </location>
</feature>
<protein>
    <submittedName>
        <fullName evidence="2">Uncharacterized protein</fullName>
    </submittedName>
</protein>
<reference evidence="2" key="1">
    <citation type="submission" date="2009-05" db="EMBL/GenBank/DDBJ databases">
        <authorList>
            <person name="Harkins D.M."/>
            <person name="DeShazer D."/>
            <person name="Woods D.E."/>
            <person name="Brinkac L.M."/>
            <person name="Brown K.A."/>
            <person name="Hung G.C."/>
            <person name="Tuanyok A."/>
            <person name="Zhang B."/>
            <person name="Nierman W.C."/>
        </authorList>
    </citation>
    <scope>NUCLEOTIDE SEQUENCE [LARGE SCALE GENOMIC DNA]</scope>
    <source>
        <strain evidence="2">1710a</strain>
    </source>
</reference>
<dbReference type="GeneID" id="93061053"/>
<sequence>MTGDAARARRDAHAGTEPFSRRHPLMGKHSAARDFVSCRVRRAARGRGNRRARGAHA</sequence>
<dbReference type="HOGENOM" id="CLU_2987793_0_0_4"/>
<proteinExistence type="predicted"/>
<organism evidence="2">
    <name type="scientific">Burkholderia pseudomallei 1710a</name>
    <dbReference type="NCBI Taxonomy" id="320371"/>
    <lineage>
        <taxon>Bacteria</taxon>
        <taxon>Pseudomonadati</taxon>
        <taxon>Pseudomonadota</taxon>
        <taxon>Betaproteobacteria</taxon>
        <taxon>Burkholderiales</taxon>
        <taxon>Burkholderiaceae</taxon>
        <taxon>Burkholderia</taxon>
        <taxon>pseudomallei group</taxon>
    </lineage>
</organism>
<gene>
    <name evidence="2" type="ORF">BURPS1710A_3379</name>
</gene>
<name>A0A0E1WB45_BURPE</name>